<feature type="signal peptide" evidence="1">
    <location>
        <begin position="1"/>
        <end position="22"/>
    </location>
</feature>
<dbReference type="EMBL" id="CP071382">
    <property type="protein sequence ID" value="QSV46269.1"/>
    <property type="molecule type" value="Genomic_DNA"/>
</dbReference>
<dbReference type="RefSeq" id="WP_207164053.1">
    <property type="nucleotide sequence ID" value="NZ_CP071382.1"/>
</dbReference>
<feature type="chain" id="PRO_5045659179" description="Lipoprotein" evidence="1">
    <location>
        <begin position="23"/>
        <end position="128"/>
    </location>
</feature>
<dbReference type="Proteomes" id="UP000663651">
    <property type="component" value="Chromosome"/>
</dbReference>
<reference evidence="2 3" key="1">
    <citation type="submission" date="2021-03" db="EMBL/GenBank/DDBJ databases">
        <title>Geobacter metallireducens gen. nov. sp. nov., a microorganism capable of coupling the complete oxidation of organic compounds to the reduction of iron and other metals.</title>
        <authorList>
            <person name="Li Y."/>
        </authorList>
    </citation>
    <scope>NUCLEOTIDE SEQUENCE [LARGE SCALE GENOMIC DNA]</scope>
    <source>
        <strain evidence="2 3">Jerry-YX</strain>
    </source>
</reference>
<evidence type="ECO:0000313" key="3">
    <source>
        <dbReference type="Proteomes" id="UP000663651"/>
    </source>
</evidence>
<dbReference type="PROSITE" id="PS51257">
    <property type="entry name" value="PROKAR_LIPOPROTEIN"/>
    <property type="match status" value="1"/>
</dbReference>
<gene>
    <name evidence="2" type="ORF">JZM60_03040</name>
</gene>
<accession>A0ABX7Q489</accession>
<organism evidence="2 3">
    <name type="scientific">Geobacter benzoatilyticus</name>
    <dbReference type="NCBI Taxonomy" id="2815309"/>
    <lineage>
        <taxon>Bacteria</taxon>
        <taxon>Pseudomonadati</taxon>
        <taxon>Thermodesulfobacteriota</taxon>
        <taxon>Desulfuromonadia</taxon>
        <taxon>Geobacterales</taxon>
        <taxon>Geobacteraceae</taxon>
        <taxon>Geobacter</taxon>
    </lineage>
</organism>
<evidence type="ECO:0008006" key="4">
    <source>
        <dbReference type="Google" id="ProtNLM"/>
    </source>
</evidence>
<keyword evidence="1" id="KW-0732">Signal</keyword>
<keyword evidence="3" id="KW-1185">Reference proteome</keyword>
<name>A0ABX7Q489_9BACT</name>
<evidence type="ECO:0000256" key="1">
    <source>
        <dbReference type="SAM" id="SignalP"/>
    </source>
</evidence>
<evidence type="ECO:0000313" key="2">
    <source>
        <dbReference type="EMBL" id="QSV46269.1"/>
    </source>
</evidence>
<protein>
    <recommendedName>
        <fullName evidence="4">Lipoprotein</fullName>
    </recommendedName>
</protein>
<sequence>MKKSLLLITSFLAILFGASCTANNKIESLRRLGAEEFSSDKWSKADEIGRGKMIYDFITKNQPITSKDRGFVISQLGESTGYHDYDTYPAYYVGPKPPKSEAKAYLVAFIIDHNTGKIKDIYIEPEIK</sequence>
<proteinExistence type="predicted"/>